<dbReference type="PANTHER" id="PTHR30204">
    <property type="entry name" value="REDOX-CYCLING DRUG-SENSING TRANSCRIPTIONAL ACTIVATOR SOXR"/>
    <property type="match status" value="1"/>
</dbReference>
<reference evidence="4 5" key="1">
    <citation type="submission" date="2024-06" db="EMBL/GenBank/DDBJ databases">
        <authorList>
            <person name="Lee S.D."/>
        </authorList>
    </citation>
    <scope>NUCLEOTIDE SEQUENCE [LARGE SCALE GENOMIC DNA]</scope>
    <source>
        <strain evidence="4 5">N1-10</strain>
    </source>
</reference>
<dbReference type="RefSeq" id="WP_380562686.1">
    <property type="nucleotide sequence ID" value="NZ_JBEUKS010000001.1"/>
</dbReference>
<evidence type="ECO:0000259" key="3">
    <source>
        <dbReference type="PROSITE" id="PS50937"/>
    </source>
</evidence>
<dbReference type="EMBL" id="JBEUKS010000001">
    <property type="protein sequence ID" value="MFC1437387.1"/>
    <property type="molecule type" value="Genomic_DNA"/>
</dbReference>
<feature type="compositionally biased region" description="Polar residues" evidence="2">
    <location>
        <begin position="297"/>
        <end position="308"/>
    </location>
</feature>
<keyword evidence="5" id="KW-1185">Reference proteome</keyword>
<proteinExistence type="predicted"/>
<organism evidence="4 5">
    <name type="scientific">Streptacidiphilus jeojiensis</name>
    <dbReference type="NCBI Taxonomy" id="3229225"/>
    <lineage>
        <taxon>Bacteria</taxon>
        <taxon>Bacillati</taxon>
        <taxon>Actinomycetota</taxon>
        <taxon>Actinomycetes</taxon>
        <taxon>Kitasatosporales</taxon>
        <taxon>Streptomycetaceae</taxon>
        <taxon>Streptacidiphilus</taxon>
    </lineage>
</organism>
<comment type="caution">
    <text evidence="4">The sequence shown here is derived from an EMBL/GenBank/DDBJ whole genome shotgun (WGS) entry which is preliminary data.</text>
</comment>
<protein>
    <submittedName>
        <fullName evidence="4">MerR family transcriptional regulator</fullName>
    </submittedName>
</protein>
<evidence type="ECO:0000256" key="1">
    <source>
        <dbReference type="ARBA" id="ARBA00023125"/>
    </source>
</evidence>
<feature type="compositionally biased region" description="Polar residues" evidence="2">
    <location>
        <begin position="241"/>
        <end position="253"/>
    </location>
</feature>
<dbReference type="InterPro" id="IPR000551">
    <property type="entry name" value="MerR-type_HTH_dom"/>
</dbReference>
<evidence type="ECO:0000313" key="5">
    <source>
        <dbReference type="Proteomes" id="UP001592581"/>
    </source>
</evidence>
<dbReference type="PANTHER" id="PTHR30204:SF97">
    <property type="entry name" value="MERR FAMILY REGULATORY PROTEIN"/>
    <property type="match status" value="1"/>
</dbReference>
<evidence type="ECO:0000256" key="2">
    <source>
        <dbReference type="SAM" id="MobiDB-lite"/>
    </source>
</evidence>
<dbReference type="CDD" id="cd01107">
    <property type="entry name" value="HTH_BmrR"/>
    <property type="match status" value="1"/>
</dbReference>
<dbReference type="Proteomes" id="UP001592581">
    <property type="component" value="Unassembled WGS sequence"/>
</dbReference>
<dbReference type="SUPFAM" id="SSF46955">
    <property type="entry name" value="Putative DNA-binding domain"/>
    <property type="match status" value="1"/>
</dbReference>
<dbReference type="Gene3D" id="1.10.1660.10">
    <property type="match status" value="1"/>
</dbReference>
<keyword evidence="1" id="KW-0238">DNA-binding</keyword>
<dbReference type="PROSITE" id="PS50937">
    <property type="entry name" value="HTH_MERR_2"/>
    <property type="match status" value="1"/>
</dbReference>
<evidence type="ECO:0000313" key="4">
    <source>
        <dbReference type="EMBL" id="MFC1437387.1"/>
    </source>
</evidence>
<dbReference type="Gene3D" id="3.20.80.10">
    <property type="entry name" value="Regulatory factor, effector binding domain"/>
    <property type="match status" value="1"/>
</dbReference>
<dbReference type="Pfam" id="PF13411">
    <property type="entry name" value="MerR_1"/>
    <property type="match status" value="1"/>
</dbReference>
<dbReference type="InterPro" id="IPR009061">
    <property type="entry name" value="DNA-bd_dom_put_sf"/>
</dbReference>
<feature type="domain" description="HTH merR-type" evidence="3">
    <location>
        <begin position="4"/>
        <end position="74"/>
    </location>
</feature>
<feature type="region of interest" description="Disordered" evidence="2">
    <location>
        <begin position="240"/>
        <end position="320"/>
    </location>
</feature>
<gene>
    <name evidence="4" type="ORF">ABUW04_03875</name>
</gene>
<dbReference type="SMART" id="SM00422">
    <property type="entry name" value="HTH_MERR"/>
    <property type="match status" value="1"/>
</dbReference>
<dbReference type="InterPro" id="IPR047057">
    <property type="entry name" value="MerR_fam"/>
</dbReference>
<dbReference type="SUPFAM" id="SSF55136">
    <property type="entry name" value="Probable bacterial effector-binding domain"/>
    <property type="match status" value="1"/>
</dbReference>
<dbReference type="InterPro" id="IPR011256">
    <property type="entry name" value="Reg_factor_effector_dom_sf"/>
</dbReference>
<feature type="compositionally biased region" description="Low complexity" evidence="2">
    <location>
        <begin position="310"/>
        <end position="320"/>
    </location>
</feature>
<accession>A0ABV6XGU6</accession>
<name>A0ABV6XGU6_9ACTN</name>
<sequence length="320" mass="33900">MDATLPIGDFARSTHLSVKTLRYYHQVGLLEPDEVDRHTGHRYYTTAQIPTAQIIRRFRALDMPVEQIAKVLAAPDLDTRNALLAAHLNQMEQQLARSQSAVASLRDLLTGPPGGTRAEIGRRSVPATPAAAVTETVDVAEALTWYQGALGEIYATLDAQALAADAPSGGIFSTDLFTHGHGPATIFVPCAGPLRPIGRVDALVIPAVELATIVHRGPHTNIDLAYGALGTYVAEHASPWTARSASTTPSGATRAQRRPSGAPRSAGRSSTPDRRPTNPQHARTKAAIESRPADHVTVSSSSRGTLASTGGLRSLRLSGL</sequence>